<dbReference type="GO" id="GO:0098552">
    <property type="term" value="C:side of membrane"/>
    <property type="evidence" value="ECO:0007669"/>
    <property type="project" value="UniProtKB-KW"/>
</dbReference>
<dbReference type="GO" id="GO:0004867">
    <property type="term" value="F:serine-type endopeptidase inhibitor activity"/>
    <property type="evidence" value="ECO:0007669"/>
    <property type="project" value="UniProtKB-KW"/>
</dbReference>
<evidence type="ECO:0000256" key="4">
    <source>
        <dbReference type="ARBA" id="ARBA00022687"/>
    </source>
</evidence>
<dbReference type="GO" id="GO:0030198">
    <property type="term" value="P:extracellular matrix organization"/>
    <property type="evidence" value="ECO:0007669"/>
    <property type="project" value="TreeGrafter"/>
</dbReference>
<keyword evidence="3" id="KW-0336">GPI-anchor</keyword>
<dbReference type="InterPro" id="IPR056979">
    <property type="entry name" value="FZ_RECK"/>
</dbReference>
<keyword evidence="11" id="KW-0325">Glycoprotein</keyword>
<dbReference type="GO" id="GO:0008191">
    <property type="term" value="F:metalloendopeptidase inhibitor activity"/>
    <property type="evidence" value="ECO:0007669"/>
    <property type="project" value="InterPro"/>
</dbReference>
<evidence type="ECO:0000256" key="15">
    <source>
        <dbReference type="SAM" id="MobiDB-lite"/>
    </source>
</evidence>
<evidence type="ECO:0000256" key="13">
    <source>
        <dbReference type="ARBA" id="ARBA00061636"/>
    </source>
</evidence>
<organism evidence="17 18">
    <name type="scientific">Petromyzon marinus</name>
    <name type="common">Sea lamprey</name>
    <dbReference type="NCBI Taxonomy" id="7757"/>
    <lineage>
        <taxon>Eukaryota</taxon>
        <taxon>Metazoa</taxon>
        <taxon>Chordata</taxon>
        <taxon>Craniata</taxon>
        <taxon>Vertebrata</taxon>
        <taxon>Cyclostomata</taxon>
        <taxon>Hyperoartia</taxon>
        <taxon>Petromyzontiformes</taxon>
        <taxon>Petromyzontidae</taxon>
        <taxon>Petromyzon</taxon>
    </lineage>
</organism>
<dbReference type="GO" id="GO:0005886">
    <property type="term" value="C:plasma membrane"/>
    <property type="evidence" value="ECO:0007669"/>
    <property type="project" value="UniProtKB-SubCell"/>
</dbReference>
<evidence type="ECO:0000256" key="7">
    <source>
        <dbReference type="ARBA" id="ARBA00022737"/>
    </source>
</evidence>
<dbReference type="Proteomes" id="UP001318040">
    <property type="component" value="Chromosome 10"/>
</dbReference>
<dbReference type="PANTHER" id="PTHR13487">
    <property type="entry name" value="SERINE PROTEASE INHIBITOR"/>
    <property type="match status" value="1"/>
</dbReference>
<evidence type="ECO:0000256" key="5">
    <source>
        <dbReference type="ARBA" id="ARBA00022690"/>
    </source>
</evidence>
<evidence type="ECO:0000256" key="14">
    <source>
        <dbReference type="ARBA" id="ARBA00073829"/>
    </source>
</evidence>
<evidence type="ECO:0000313" key="18">
    <source>
        <dbReference type="RefSeq" id="XP_032807611.1"/>
    </source>
</evidence>
<keyword evidence="5" id="KW-0646">Protease inhibitor</keyword>
<dbReference type="AlphaFoldDB" id="A0AAJ7SXT2"/>
<keyword evidence="6" id="KW-0732">Signal</keyword>
<feature type="compositionally biased region" description="Basic and acidic residues" evidence="15">
    <location>
        <begin position="12"/>
        <end position="25"/>
    </location>
</feature>
<keyword evidence="12" id="KW-0449">Lipoprotein</keyword>
<name>A0AAJ7SXT2_PETMA</name>
<dbReference type="KEGG" id="pmrn:116941095"/>
<evidence type="ECO:0000256" key="10">
    <source>
        <dbReference type="ARBA" id="ARBA00023157"/>
    </source>
</evidence>
<dbReference type="Gene3D" id="3.30.60.30">
    <property type="match status" value="2"/>
</dbReference>
<accession>A0AAJ7SXT2</accession>
<proteinExistence type="inferred from homology"/>
<dbReference type="GO" id="GO:0002040">
    <property type="term" value="P:sprouting angiogenesis"/>
    <property type="evidence" value="ECO:0007669"/>
    <property type="project" value="TreeGrafter"/>
</dbReference>
<reference evidence="18" key="1">
    <citation type="submission" date="2025-08" db="UniProtKB">
        <authorList>
            <consortium name="RefSeq"/>
        </authorList>
    </citation>
    <scope>IDENTIFICATION</scope>
    <source>
        <tissue evidence="18">Sperm</tissue>
    </source>
</reference>
<feature type="region of interest" description="Disordered" evidence="15">
    <location>
        <begin position="614"/>
        <end position="634"/>
    </location>
</feature>
<keyword evidence="10" id="KW-1015">Disulfide bond</keyword>
<evidence type="ECO:0000256" key="1">
    <source>
        <dbReference type="ARBA" id="ARBA00004609"/>
    </source>
</evidence>
<keyword evidence="4" id="KW-0879">Wnt signaling pathway</keyword>
<feature type="domain" description="Kazal-like" evidence="16">
    <location>
        <begin position="774"/>
        <end position="820"/>
    </location>
</feature>
<dbReference type="PROSITE" id="PS51465">
    <property type="entry name" value="KAZAL_2"/>
    <property type="match status" value="2"/>
</dbReference>
<dbReference type="InterPro" id="IPR056976">
    <property type="entry name" value="EGF1_RECK"/>
</dbReference>
<comment type="subcellular location">
    <subcellularLocation>
        <location evidence="1">Cell membrane</location>
        <topology evidence="1">Lipid-anchor</topology>
        <topology evidence="1">GPI-anchor</topology>
    </subcellularLocation>
</comment>
<evidence type="ECO:0000313" key="17">
    <source>
        <dbReference type="Proteomes" id="UP001318040"/>
    </source>
</evidence>
<dbReference type="RefSeq" id="XP_032807611.1">
    <property type="nucleotide sequence ID" value="XM_032951720.1"/>
</dbReference>
<sequence>MCEDVAGSEAWSDWRGETGEEDVRGGGRRRSAGLRCGCCSTRSRGAARAGPLCSPISPQILSSLPPASHTSSPRPPPFILLRAPAPPPRDAPRSESPLSRPDPGCVSRARPTQHARTATATMGAGRALSALLPPLLLLIVARLLQLHTARAQDAACCYQARENPICREVCEQLTSTKSESRMKHLLHKLPSYCSDSMLEFWECVNSTLPGGQKSADSWVGLSCCALAIGTDCRKACRQSASRSAVTAECRQEYEAAMFNCINRYEMGSLCCGHAGRHTNCREFCTAVFRSDAPPTPGQIRSVESYCATVSVAVVDCVDNYTRSYPSRNPVDSLHCCERAGDAACETSCRSVLRTMASEQEMVEGLIAGCGRQPLPQDPLWQCFLEGAHVEPGGGAGPGGSRRAGGAVSDVGSSPTGLDGAKLQCCSRATSPLCRELCVGLFSTSWGSAQRWQEFERECEYRGQEAPMKGCLADVHEPCQLGCKDLSYCTNFNNRPTELFRSCNAQADQGALNDMRLWEHGAISMPFLSIPVRDVRRCRPEAWKAIACVLQVKPCHGATPSPIICRSDCVDILQQCGDSSRFSEGQTAEGICEALSPSDDSDACIPLSRYLGVGGSGTDGSGPPRDGGDNELGGSDEVVHPCNPSPCPGSQLCEVNRRGCSPGVDCLPYVCAPGCKLGEASDFLVRRGSVARVPVASGEAGCYRLCECGEDGRLENCKEMPCIDSQRSCIVGGKREAHGSHFHVDCNVCACFAGRLTCSQRQCFGVASSEEDRRRYTGLPCHCVDQFVPVCASTGRTFPSACVARCAGLLDSQFEYGTCASRDPCLGNPCGSRQSCIPRRRVCLTSLEPFGCKQFECLHGQLACEAASSESACDTADPEHPLLCSLYARGKTLPYVGPCQRACRLPSQSVCGHDGETYASVCAAHSARVAVDYVGPCRAVGLLPRHGAATPECDSVTCPPLPVAGCQPVTPPGACCPLCAGMLRILWSMEQLDMLARVSGRGAISQEDVVTALRSHVSVPQCDAFGFLSIENDLVLLVMPVDQQPTALQIEACSKEAEKIGALVNSGSPVLVSHTPLSALLAAQVLVSTGCPSAAPPRTPPPGRPTLLLAALPLAAALRLVAPP</sequence>
<dbReference type="Pfam" id="PF22955">
    <property type="entry name" value="EGF2_RECK"/>
    <property type="match status" value="1"/>
</dbReference>
<dbReference type="InterPro" id="IPR055134">
    <property type="entry name" value="EGF2_RECK_dom"/>
</dbReference>
<dbReference type="Pfam" id="PF23298">
    <property type="entry name" value="FZ_RECK"/>
    <property type="match status" value="1"/>
</dbReference>
<feature type="compositionally biased region" description="Pro residues" evidence="15">
    <location>
        <begin position="73"/>
        <end position="89"/>
    </location>
</feature>
<dbReference type="Pfam" id="PF23332">
    <property type="entry name" value="CC4_RECK"/>
    <property type="match status" value="2"/>
</dbReference>
<feature type="region of interest" description="Disordered" evidence="15">
    <location>
        <begin position="1"/>
        <end position="52"/>
    </location>
</feature>
<evidence type="ECO:0000256" key="8">
    <source>
        <dbReference type="ARBA" id="ARBA00022900"/>
    </source>
</evidence>
<protein>
    <recommendedName>
        <fullName evidence="14">Reversion-inducing cysteine-rich protein with Kazal motifs</fullName>
    </recommendedName>
</protein>
<dbReference type="InterPro" id="IPR055110">
    <property type="entry name" value="RECK-like_N"/>
</dbReference>
<keyword evidence="7" id="KW-0677">Repeat</keyword>
<keyword evidence="9" id="KW-0472">Membrane</keyword>
<keyword evidence="2" id="KW-1003">Cell membrane</keyword>
<dbReference type="Pfam" id="PF22961">
    <property type="entry name" value="RECK-like_N"/>
    <property type="match status" value="1"/>
</dbReference>
<evidence type="ECO:0000256" key="9">
    <source>
        <dbReference type="ARBA" id="ARBA00023136"/>
    </source>
</evidence>
<dbReference type="InterPro" id="IPR056978">
    <property type="entry name" value="CC4_RECK"/>
</dbReference>
<feature type="domain" description="Kazal-like" evidence="16">
    <location>
        <begin position="892"/>
        <end position="938"/>
    </location>
</feature>
<comment type="similarity">
    <text evidence="13">Belongs to the RECK family.</text>
</comment>
<feature type="region of interest" description="Disordered" evidence="15">
    <location>
        <begin position="393"/>
        <end position="412"/>
    </location>
</feature>
<dbReference type="InterPro" id="IPR036058">
    <property type="entry name" value="Kazal_dom_sf"/>
</dbReference>
<feature type="compositionally biased region" description="Gly residues" evidence="15">
    <location>
        <begin position="393"/>
        <end position="402"/>
    </location>
</feature>
<evidence type="ECO:0000256" key="11">
    <source>
        <dbReference type="ARBA" id="ARBA00023180"/>
    </source>
</evidence>
<gene>
    <name evidence="18" type="primary">LOC116941095</name>
</gene>
<dbReference type="Pfam" id="PF07648">
    <property type="entry name" value="Kazal_2"/>
    <property type="match status" value="2"/>
</dbReference>
<dbReference type="Pfam" id="PF25027">
    <property type="entry name" value="EGF1_RECK"/>
    <property type="match status" value="1"/>
</dbReference>
<feature type="region of interest" description="Disordered" evidence="15">
    <location>
        <begin position="64"/>
        <end position="120"/>
    </location>
</feature>
<dbReference type="Pfam" id="PF25028">
    <property type="entry name" value="FnI_RECK"/>
    <property type="match status" value="1"/>
</dbReference>
<dbReference type="SUPFAM" id="SSF100895">
    <property type="entry name" value="Kazal-type serine protease inhibitors"/>
    <property type="match status" value="2"/>
</dbReference>
<dbReference type="SMART" id="SM00280">
    <property type="entry name" value="KAZAL"/>
    <property type="match status" value="2"/>
</dbReference>
<dbReference type="InterPro" id="IPR056977">
    <property type="entry name" value="FnI_RECK"/>
</dbReference>
<dbReference type="GO" id="GO:0016055">
    <property type="term" value="P:Wnt signaling pathway"/>
    <property type="evidence" value="ECO:0007669"/>
    <property type="project" value="UniProtKB-KW"/>
</dbReference>
<evidence type="ECO:0000259" key="16">
    <source>
        <dbReference type="PROSITE" id="PS51465"/>
    </source>
</evidence>
<evidence type="ECO:0000256" key="2">
    <source>
        <dbReference type="ARBA" id="ARBA00022475"/>
    </source>
</evidence>
<evidence type="ECO:0000256" key="3">
    <source>
        <dbReference type="ARBA" id="ARBA00022622"/>
    </source>
</evidence>
<dbReference type="GO" id="GO:0001955">
    <property type="term" value="P:blood vessel maturation"/>
    <property type="evidence" value="ECO:0007669"/>
    <property type="project" value="TreeGrafter"/>
</dbReference>
<keyword evidence="17" id="KW-1185">Reference proteome</keyword>
<dbReference type="InterPro" id="IPR002350">
    <property type="entry name" value="Kazal_dom"/>
</dbReference>
<dbReference type="FunFam" id="3.30.60.30:FF:000011">
    <property type="entry name" value="reversion-inducing cysteine-rich protein with Kazal motifs isoform X1"/>
    <property type="match status" value="1"/>
</dbReference>
<dbReference type="PANTHER" id="PTHR13487:SF3">
    <property type="entry name" value="REVERSION-INDUCING CYSTEINE-RICH PROTEIN WITH KAZAL MOTIFS"/>
    <property type="match status" value="1"/>
</dbReference>
<evidence type="ECO:0000256" key="6">
    <source>
        <dbReference type="ARBA" id="ARBA00022729"/>
    </source>
</evidence>
<dbReference type="InterPro" id="IPR039016">
    <property type="entry name" value="RECK"/>
</dbReference>
<evidence type="ECO:0000256" key="12">
    <source>
        <dbReference type="ARBA" id="ARBA00023288"/>
    </source>
</evidence>
<keyword evidence="8" id="KW-0722">Serine protease inhibitor</keyword>